<evidence type="ECO:0000313" key="1">
    <source>
        <dbReference type="EMBL" id="KAJ0181056.1"/>
    </source>
</evidence>
<protein>
    <submittedName>
        <fullName evidence="1">Uncharacterized protein</fullName>
    </submittedName>
</protein>
<reference evidence="1 2" key="1">
    <citation type="journal article" date="2021" name="Front. Genet.">
        <title>Chromosome-Level Genome Assembly Reveals Significant Gene Expansion in the Toll and IMD Signaling Pathways of Dendrolimus kikuchii.</title>
        <authorList>
            <person name="Zhou J."/>
            <person name="Wu P."/>
            <person name="Xiong Z."/>
            <person name="Liu N."/>
            <person name="Zhao N."/>
            <person name="Ji M."/>
            <person name="Qiu Y."/>
            <person name="Yang B."/>
        </authorList>
    </citation>
    <scope>NUCLEOTIDE SEQUENCE [LARGE SCALE GENOMIC DNA]</scope>
    <source>
        <strain evidence="1">Ann1</strain>
    </source>
</reference>
<keyword evidence="2" id="KW-1185">Reference proteome</keyword>
<evidence type="ECO:0000313" key="2">
    <source>
        <dbReference type="Proteomes" id="UP000824533"/>
    </source>
</evidence>
<name>A0ACC1DB73_9NEOP</name>
<gene>
    <name evidence="1" type="ORF">K1T71_003141</name>
</gene>
<proteinExistence type="predicted"/>
<organism evidence="1 2">
    <name type="scientific">Dendrolimus kikuchii</name>
    <dbReference type="NCBI Taxonomy" id="765133"/>
    <lineage>
        <taxon>Eukaryota</taxon>
        <taxon>Metazoa</taxon>
        <taxon>Ecdysozoa</taxon>
        <taxon>Arthropoda</taxon>
        <taxon>Hexapoda</taxon>
        <taxon>Insecta</taxon>
        <taxon>Pterygota</taxon>
        <taxon>Neoptera</taxon>
        <taxon>Endopterygota</taxon>
        <taxon>Lepidoptera</taxon>
        <taxon>Glossata</taxon>
        <taxon>Ditrysia</taxon>
        <taxon>Bombycoidea</taxon>
        <taxon>Lasiocampidae</taxon>
        <taxon>Dendrolimus</taxon>
    </lineage>
</organism>
<comment type="caution">
    <text evidence="1">The sequence shown here is derived from an EMBL/GenBank/DDBJ whole genome shotgun (WGS) entry which is preliminary data.</text>
</comment>
<dbReference type="Proteomes" id="UP000824533">
    <property type="component" value="Linkage Group LG05"/>
</dbReference>
<sequence length="91" mass="10186">MEQAIVTSEVGFPKRTYVLLTLNILGVVACLFSIILLILWGACVIWPEPDTSAVILQFIRERSNSVIKKSRHSNETIKGYADETISAYMLV</sequence>
<dbReference type="EMBL" id="CM034391">
    <property type="protein sequence ID" value="KAJ0181056.1"/>
    <property type="molecule type" value="Genomic_DNA"/>
</dbReference>
<accession>A0ACC1DB73</accession>